<evidence type="ECO:0000313" key="1">
    <source>
        <dbReference type="EMBL" id="KAJ1195315.1"/>
    </source>
</evidence>
<keyword evidence="2" id="KW-1185">Reference proteome</keyword>
<dbReference type="Proteomes" id="UP001066276">
    <property type="component" value="Chromosome 2_2"/>
</dbReference>
<sequence>MRGLCRSFTPPLCPCCLFPLEWAPGAGRLVPRQWAGEWVGLGVALFETPLVNFGAAAGEPRRRAELRGY</sequence>
<reference evidence="1" key="1">
    <citation type="journal article" date="2022" name="bioRxiv">
        <title>Sequencing and chromosome-scale assembly of the giantPleurodeles waltlgenome.</title>
        <authorList>
            <person name="Brown T."/>
            <person name="Elewa A."/>
            <person name="Iarovenko S."/>
            <person name="Subramanian E."/>
            <person name="Araus A.J."/>
            <person name="Petzold A."/>
            <person name="Susuki M."/>
            <person name="Suzuki K.-i.T."/>
            <person name="Hayashi T."/>
            <person name="Toyoda A."/>
            <person name="Oliveira C."/>
            <person name="Osipova E."/>
            <person name="Leigh N.D."/>
            <person name="Simon A."/>
            <person name="Yun M.H."/>
        </authorList>
    </citation>
    <scope>NUCLEOTIDE SEQUENCE</scope>
    <source>
        <strain evidence="1">20211129_DDA</strain>
        <tissue evidence="1">Liver</tissue>
    </source>
</reference>
<protein>
    <submittedName>
        <fullName evidence="1">Uncharacterized protein</fullName>
    </submittedName>
</protein>
<dbReference type="EMBL" id="JANPWB010000004">
    <property type="protein sequence ID" value="KAJ1195315.1"/>
    <property type="molecule type" value="Genomic_DNA"/>
</dbReference>
<dbReference type="AlphaFoldDB" id="A0AAV7V4X1"/>
<name>A0AAV7V4X1_PLEWA</name>
<proteinExistence type="predicted"/>
<gene>
    <name evidence="1" type="ORF">NDU88_004596</name>
</gene>
<accession>A0AAV7V4X1</accession>
<comment type="caution">
    <text evidence="1">The sequence shown here is derived from an EMBL/GenBank/DDBJ whole genome shotgun (WGS) entry which is preliminary data.</text>
</comment>
<organism evidence="1 2">
    <name type="scientific">Pleurodeles waltl</name>
    <name type="common">Iberian ribbed newt</name>
    <dbReference type="NCBI Taxonomy" id="8319"/>
    <lineage>
        <taxon>Eukaryota</taxon>
        <taxon>Metazoa</taxon>
        <taxon>Chordata</taxon>
        <taxon>Craniata</taxon>
        <taxon>Vertebrata</taxon>
        <taxon>Euteleostomi</taxon>
        <taxon>Amphibia</taxon>
        <taxon>Batrachia</taxon>
        <taxon>Caudata</taxon>
        <taxon>Salamandroidea</taxon>
        <taxon>Salamandridae</taxon>
        <taxon>Pleurodelinae</taxon>
        <taxon>Pleurodeles</taxon>
    </lineage>
</organism>
<evidence type="ECO:0000313" key="2">
    <source>
        <dbReference type="Proteomes" id="UP001066276"/>
    </source>
</evidence>